<protein>
    <submittedName>
        <fullName evidence="1">RidA family protein</fullName>
        <ecNumber evidence="1">3.5.-.-</ecNumber>
    </submittedName>
</protein>
<dbReference type="EC" id="3.5.-.-" evidence="1"/>
<dbReference type="PANTHER" id="PTHR11803:SF39">
    <property type="entry name" value="2-IMINOBUTANOATE_2-IMINOPROPANOATE DEAMINASE"/>
    <property type="match status" value="1"/>
</dbReference>
<accession>A0ABU7L6G9</accession>
<dbReference type="GO" id="GO:0016787">
    <property type="term" value="F:hydrolase activity"/>
    <property type="evidence" value="ECO:0007669"/>
    <property type="project" value="UniProtKB-KW"/>
</dbReference>
<reference evidence="1 2" key="1">
    <citation type="submission" date="2023-07" db="EMBL/GenBank/DDBJ databases">
        <authorList>
            <person name="Girao M."/>
            <person name="Carvalho M.F."/>
        </authorList>
    </citation>
    <scope>NUCLEOTIDE SEQUENCE [LARGE SCALE GENOMIC DNA]</scope>
    <source>
        <strain evidence="1 2">YIM65754</strain>
    </source>
</reference>
<evidence type="ECO:0000313" key="1">
    <source>
        <dbReference type="EMBL" id="MEE2057124.1"/>
    </source>
</evidence>
<dbReference type="InterPro" id="IPR006175">
    <property type="entry name" value="YjgF/YER057c/UK114"/>
</dbReference>
<organism evidence="1 2">
    <name type="scientific">Rhodococcus artemisiae</name>
    <dbReference type="NCBI Taxonomy" id="714159"/>
    <lineage>
        <taxon>Bacteria</taxon>
        <taxon>Bacillati</taxon>
        <taxon>Actinomycetota</taxon>
        <taxon>Actinomycetes</taxon>
        <taxon>Mycobacteriales</taxon>
        <taxon>Nocardiaceae</taxon>
        <taxon>Rhodococcus</taxon>
    </lineage>
</organism>
<gene>
    <name evidence="1" type="ORF">Q7514_06235</name>
</gene>
<dbReference type="SUPFAM" id="SSF55298">
    <property type="entry name" value="YjgF-like"/>
    <property type="match status" value="1"/>
</dbReference>
<dbReference type="PANTHER" id="PTHR11803">
    <property type="entry name" value="2-IMINOBUTANOATE/2-IMINOPROPANOATE DEAMINASE RIDA"/>
    <property type="match status" value="1"/>
</dbReference>
<dbReference type="EMBL" id="JAUTXY010000002">
    <property type="protein sequence ID" value="MEE2057124.1"/>
    <property type="molecule type" value="Genomic_DNA"/>
</dbReference>
<comment type="caution">
    <text evidence="1">The sequence shown here is derived from an EMBL/GenBank/DDBJ whole genome shotgun (WGS) entry which is preliminary data.</text>
</comment>
<name>A0ABU7L6G9_9NOCA</name>
<dbReference type="CDD" id="cd00448">
    <property type="entry name" value="YjgF_YER057c_UK114_family"/>
    <property type="match status" value="1"/>
</dbReference>
<sequence length="112" mass="12215">MPQASVVGNLLASGGIVALDPEKNEVPTDTEAQVELAFANLRRTVDAAGGRVEDVVKCTVFVRDKSIRPIIDKHWVAMFPDETSRPARHTISIDLPEPQQIQLEIMVVLGQG</sequence>
<keyword evidence="1" id="KW-0378">Hydrolase</keyword>
<keyword evidence="2" id="KW-1185">Reference proteome</keyword>
<dbReference type="Pfam" id="PF01042">
    <property type="entry name" value="Ribonuc_L-PSP"/>
    <property type="match status" value="1"/>
</dbReference>
<evidence type="ECO:0000313" key="2">
    <source>
        <dbReference type="Proteomes" id="UP001336020"/>
    </source>
</evidence>
<dbReference type="Proteomes" id="UP001336020">
    <property type="component" value="Unassembled WGS sequence"/>
</dbReference>
<proteinExistence type="predicted"/>
<dbReference type="Gene3D" id="3.30.1330.40">
    <property type="entry name" value="RutC-like"/>
    <property type="match status" value="1"/>
</dbReference>
<dbReference type="InterPro" id="IPR035959">
    <property type="entry name" value="RutC-like_sf"/>
</dbReference>